<dbReference type="SUPFAM" id="SSF52151">
    <property type="entry name" value="FabD/lysophospholipase-like"/>
    <property type="match status" value="1"/>
</dbReference>
<evidence type="ECO:0000256" key="4">
    <source>
        <dbReference type="PROSITE-ProRule" id="PRU01161"/>
    </source>
</evidence>
<feature type="active site" description="Proton acceptor" evidence="4">
    <location>
        <position position="206"/>
    </location>
</feature>
<evidence type="ECO:0000259" key="6">
    <source>
        <dbReference type="PROSITE" id="PS51635"/>
    </source>
</evidence>
<feature type="short sequence motif" description="GXGXXG" evidence="4">
    <location>
        <begin position="21"/>
        <end position="26"/>
    </location>
</feature>
<dbReference type="GO" id="GO:0016020">
    <property type="term" value="C:membrane"/>
    <property type="evidence" value="ECO:0007669"/>
    <property type="project" value="TreeGrafter"/>
</dbReference>
<dbReference type="GO" id="GO:0016042">
    <property type="term" value="P:lipid catabolic process"/>
    <property type="evidence" value="ECO:0007669"/>
    <property type="project" value="UniProtKB-UniRule"/>
</dbReference>
<feature type="short sequence motif" description="GXSXG" evidence="4">
    <location>
        <begin position="57"/>
        <end position="61"/>
    </location>
</feature>
<dbReference type="PANTHER" id="PTHR24185:SF1">
    <property type="entry name" value="CALCIUM-INDEPENDENT PHOSPHOLIPASE A2-GAMMA"/>
    <property type="match status" value="1"/>
</dbReference>
<dbReference type="Gene3D" id="3.40.50.300">
    <property type="entry name" value="P-loop containing nucleotide triphosphate hydrolases"/>
    <property type="match status" value="1"/>
</dbReference>
<organism evidence="7 8">
    <name type="scientific">Fusarium euwallaceae</name>
    <dbReference type="NCBI Taxonomy" id="1147111"/>
    <lineage>
        <taxon>Eukaryota</taxon>
        <taxon>Fungi</taxon>
        <taxon>Dikarya</taxon>
        <taxon>Ascomycota</taxon>
        <taxon>Pezizomycotina</taxon>
        <taxon>Sordariomycetes</taxon>
        <taxon>Hypocreomycetidae</taxon>
        <taxon>Hypocreales</taxon>
        <taxon>Nectriaceae</taxon>
        <taxon>Fusarium</taxon>
        <taxon>Fusarium solani species complex</taxon>
    </lineage>
</organism>
<proteinExistence type="predicted"/>
<keyword evidence="3 4" id="KW-0443">Lipid metabolism</keyword>
<comment type="caution">
    <text evidence="7">The sequence shown here is derived from an EMBL/GenBank/DDBJ whole genome shotgun (WGS) entry which is preliminary data.</text>
</comment>
<feature type="transmembrane region" description="Helical" evidence="5">
    <location>
        <begin position="353"/>
        <end position="371"/>
    </location>
</feature>
<feature type="short sequence motif" description="DGA/G" evidence="4">
    <location>
        <begin position="206"/>
        <end position="208"/>
    </location>
</feature>
<keyword evidence="5" id="KW-0472">Membrane</keyword>
<dbReference type="Pfam" id="PF01734">
    <property type="entry name" value="Patatin"/>
    <property type="match status" value="1"/>
</dbReference>
<evidence type="ECO:0000256" key="2">
    <source>
        <dbReference type="ARBA" id="ARBA00022963"/>
    </source>
</evidence>
<protein>
    <recommendedName>
        <fullName evidence="6">PNPLA domain-containing protein</fullName>
    </recommendedName>
</protein>
<feature type="active site" description="Nucleophile" evidence="4">
    <location>
        <position position="59"/>
    </location>
</feature>
<dbReference type="AlphaFoldDB" id="A0A430LN48"/>
<dbReference type="SUPFAM" id="SSF52540">
    <property type="entry name" value="P-loop containing nucleoside triphosphate hydrolases"/>
    <property type="match status" value="1"/>
</dbReference>
<keyword evidence="5" id="KW-1133">Transmembrane helix</keyword>
<dbReference type="InterPro" id="IPR046670">
    <property type="entry name" value="DUF6540"/>
</dbReference>
<dbReference type="CDD" id="cd00882">
    <property type="entry name" value="Ras_like_GTPase"/>
    <property type="match status" value="1"/>
</dbReference>
<dbReference type="Pfam" id="PF01926">
    <property type="entry name" value="MMR_HSR1"/>
    <property type="match status" value="1"/>
</dbReference>
<evidence type="ECO:0000256" key="5">
    <source>
        <dbReference type="SAM" id="Phobius"/>
    </source>
</evidence>
<keyword evidence="5" id="KW-0812">Transmembrane</keyword>
<evidence type="ECO:0000256" key="3">
    <source>
        <dbReference type="ARBA" id="ARBA00023098"/>
    </source>
</evidence>
<keyword evidence="2 4" id="KW-0442">Lipid degradation</keyword>
<gene>
    <name evidence="7" type="ORF">BHE90_008396</name>
</gene>
<name>A0A430LN48_9HYPO</name>
<dbReference type="Proteomes" id="UP000287124">
    <property type="component" value="Unassembled WGS sequence"/>
</dbReference>
<keyword evidence="1 4" id="KW-0378">Hydrolase</keyword>
<dbReference type="EMBL" id="MIKF01000130">
    <property type="protein sequence ID" value="RTE77131.1"/>
    <property type="molecule type" value="Genomic_DNA"/>
</dbReference>
<dbReference type="PANTHER" id="PTHR24185">
    <property type="entry name" value="CALCIUM-INDEPENDENT PHOSPHOLIPASE A2-GAMMA"/>
    <property type="match status" value="1"/>
</dbReference>
<reference evidence="7 8" key="1">
    <citation type="submission" date="2017-06" db="EMBL/GenBank/DDBJ databases">
        <title>Comparative genomic analysis of Ambrosia Fusariam Clade fungi.</title>
        <authorList>
            <person name="Stajich J.E."/>
            <person name="Carrillo J."/>
            <person name="Kijimoto T."/>
            <person name="Eskalen A."/>
            <person name="O'Donnell K."/>
            <person name="Kasson M."/>
        </authorList>
    </citation>
    <scope>NUCLEOTIDE SEQUENCE [LARGE SCALE GENOMIC DNA]</scope>
    <source>
        <strain evidence="7 8">UCR1854</strain>
    </source>
</reference>
<dbReference type="GO" id="GO:0019369">
    <property type="term" value="P:arachidonate metabolic process"/>
    <property type="evidence" value="ECO:0007669"/>
    <property type="project" value="TreeGrafter"/>
</dbReference>
<dbReference type="Pfam" id="PF20174">
    <property type="entry name" value="DUF6540"/>
    <property type="match status" value="1"/>
</dbReference>
<dbReference type="InterPro" id="IPR016035">
    <property type="entry name" value="Acyl_Trfase/lysoPLipase"/>
</dbReference>
<evidence type="ECO:0000313" key="7">
    <source>
        <dbReference type="EMBL" id="RTE77131.1"/>
    </source>
</evidence>
<dbReference type="PROSITE" id="PS51635">
    <property type="entry name" value="PNPLA"/>
    <property type="match status" value="1"/>
</dbReference>
<evidence type="ECO:0000313" key="8">
    <source>
        <dbReference type="Proteomes" id="UP000287124"/>
    </source>
</evidence>
<dbReference type="InterPro" id="IPR006073">
    <property type="entry name" value="GTP-bd"/>
</dbReference>
<sequence>MPHPLTPQDKVVRPILLSLDGGGAKGLSTLLILQELMERIDRDNPPKPCHVFDMIGGTSTGGLIAIMLGRLEMSVADCIEAYQHISRQVFRPTFCGKYMPRAMRTITGRSMYDGQKFEDVVKSIIQAWGEAPNAPLETTDDDQCKVFVCATQCLNRSQVQFCSYRDPVHHNRAEGIKIWEAARATSAASAYFDPIKIGPHSLEFVDGGIGTNNPVFETRNCARDLWQASNNTNFDEQIQCLVSIGAGVGQSYSAKEATASRLTVPSGIGNIDLVDTSKPEDILGRTFMYLEDNCTEQLDQCAEVLRVKYGPENEGKERFLPIYRYGQYNTERTHSKRSRIDLVAFKTAGSGCWWISLCLTVVVLIIGMIFADPGLPPIDRSAPVILLLGQTGAGKSTFIAQLGGRHISTGETPVVGHWVRSETSTVSWYRAFINHQKVYLIDTPGLEDHRVSDFQTLKHISDELQNDYRNGRLLNGIIYLQLPNNMARTISLIVYNNRLFPAHWVIWIPSQNDPNIGKIINAAGDVLTGFDITFERNYNISAESRPHQVIPLGQVEDGDVVDVPGDGSHRVESESQENLVAWDSIEEAGLSIPAPVKSLRSVSNSSHSRVEIRNCQTWVREVVEKLVQEGIMHESALEVVRNAPKN</sequence>
<keyword evidence="8" id="KW-1185">Reference proteome</keyword>
<feature type="domain" description="PNPLA" evidence="6">
    <location>
        <begin position="17"/>
        <end position="219"/>
    </location>
</feature>
<dbReference type="GO" id="GO:0005525">
    <property type="term" value="F:GTP binding"/>
    <property type="evidence" value="ECO:0007669"/>
    <property type="project" value="InterPro"/>
</dbReference>
<dbReference type="InterPro" id="IPR027417">
    <property type="entry name" value="P-loop_NTPase"/>
</dbReference>
<evidence type="ECO:0000256" key="1">
    <source>
        <dbReference type="ARBA" id="ARBA00022801"/>
    </source>
</evidence>
<dbReference type="InterPro" id="IPR002641">
    <property type="entry name" value="PNPLA_dom"/>
</dbReference>
<dbReference type="GO" id="GO:0046486">
    <property type="term" value="P:glycerolipid metabolic process"/>
    <property type="evidence" value="ECO:0007669"/>
    <property type="project" value="UniProtKB-ARBA"/>
</dbReference>
<dbReference type="Gene3D" id="3.40.1090.10">
    <property type="entry name" value="Cytosolic phospholipase A2 catalytic domain"/>
    <property type="match status" value="1"/>
</dbReference>
<accession>A0A430LN48</accession>
<dbReference type="GO" id="GO:0047499">
    <property type="term" value="F:calcium-independent phospholipase A2 activity"/>
    <property type="evidence" value="ECO:0007669"/>
    <property type="project" value="TreeGrafter"/>
</dbReference>